<proteinExistence type="predicted"/>
<evidence type="ECO:0000313" key="1">
    <source>
        <dbReference type="EMBL" id="CAI9725660.1"/>
    </source>
</evidence>
<accession>A0AA36F691</accession>
<organism evidence="1 2">
    <name type="scientific">Octopus vulgaris</name>
    <name type="common">Common octopus</name>
    <dbReference type="NCBI Taxonomy" id="6645"/>
    <lineage>
        <taxon>Eukaryota</taxon>
        <taxon>Metazoa</taxon>
        <taxon>Spiralia</taxon>
        <taxon>Lophotrochozoa</taxon>
        <taxon>Mollusca</taxon>
        <taxon>Cephalopoda</taxon>
        <taxon>Coleoidea</taxon>
        <taxon>Octopodiformes</taxon>
        <taxon>Octopoda</taxon>
        <taxon>Incirrata</taxon>
        <taxon>Octopodidae</taxon>
        <taxon>Octopus</taxon>
    </lineage>
</organism>
<sequence>MHMCFCDSSHRHSYSTKTLSRGLATIVPGYYRKWESDINLEKGNEKSDMNLAQIVIMVNSSAELKNKVFPDLSNDYNSHKSLKWESDINLEKGNEKSDMNLAQIVIMVNSSAELKNKVFPDLSNDYNSHKSLFFKR</sequence>
<name>A0AA36F691_OCTVU</name>
<dbReference type="AlphaFoldDB" id="A0AA36F691"/>
<reference evidence="1" key="1">
    <citation type="submission" date="2023-08" db="EMBL/GenBank/DDBJ databases">
        <authorList>
            <person name="Alioto T."/>
            <person name="Alioto T."/>
            <person name="Gomez Garrido J."/>
        </authorList>
    </citation>
    <scope>NUCLEOTIDE SEQUENCE</scope>
</reference>
<keyword evidence="2" id="KW-1185">Reference proteome</keyword>
<protein>
    <submittedName>
        <fullName evidence="1">Uncharacterized protein</fullName>
    </submittedName>
</protein>
<dbReference type="Proteomes" id="UP001162480">
    <property type="component" value="Chromosome 7"/>
</dbReference>
<evidence type="ECO:0000313" key="2">
    <source>
        <dbReference type="Proteomes" id="UP001162480"/>
    </source>
</evidence>
<dbReference type="EMBL" id="OX597820">
    <property type="protein sequence ID" value="CAI9725660.1"/>
    <property type="molecule type" value="Genomic_DNA"/>
</dbReference>
<gene>
    <name evidence="1" type="ORF">OCTVUL_1B003437</name>
</gene>